<protein>
    <submittedName>
        <fullName evidence="1">Uncharacterized protein</fullName>
    </submittedName>
</protein>
<name>A0A1H7CP62_9BURK</name>
<dbReference type="AlphaFoldDB" id="A0A1H7CP62"/>
<dbReference type="EMBL" id="FNYE01000023">
    <property type="protein sequence ID" value="SEJ91014.1"/>
    <property type="molecule type" value="Genomic_DNA"/>
</dbReference>
<reference evidence="2" key="1">
    <citation type="submission" date="2016-10" db="EMBL/GenBank/DDBJ databases">
        <authorList>
            <person name="Varghese N."/>
            <person name="Submissions S."/>
        </authorList>
    </citation>
    <scope>NUCLEOTIDE SEQUENCE [LARGE SCALE GENOMIC DNA]</scope>
    <source>
        <strain evidence="2">LMG 26031</strain>
    </source>
</reference>
<sequence length="1124" mass="126351">MPYVAPRSASPRTVSPLRVWLTEFLLIRRIYREPAGVALYRYQVTPNEFRELAELLCEHRAHAFHPTYGASWAAAFCLFVAESFRRQYDTRDGGWSWAPFEKALDCRFTPQQHGELVRVGLAQYWKRPIRQYQGGRDNLLGSLFTEGGLPWPLVQSDTHGFGRVVRKGLKYFYRTEAGLRTAADLLTEFEHELPQTFRTLETRQLLAGIVEQLMSLATRYELRGKDDPAQYLDTVEPNWRHEFPLPLDEVNARGLINDWLRDASRRREERESQRASAGTFACGHRLIEGPHGWRIRSEVTVPRLADLSIDASIVNYGRFELAFFEGDRLLARAGAAYGQKREDSTEVSVRFLKTQFSLDRAQLKDELTLRLLSNGSVACIVPFDQGSLDAQELPLVFENKGDEWWFIASASCSSDASTVRVLLPKGLSYTCDGPVSLKEEADGVRWIEAGDSLKLISEEGDRYAVTLKSGSQLPCRLTLKGVLMHYDSVPQVVYQGWPRLDVSVEGSEARASVPAPNEFADRQRVTRANSDEQLGAIHYSAREASGDVLLQRRFGVVPPGFAIQAFPGSGGKPARLVVKQSRQLELQAVDHTIRGRLEARGRDTVIWLESLTDPVPSFLTLEVRGRSGCALAPIRFRVAYPYEGARLIGVDGATLSTRDFTLSDLLGLRVALSTSLPGGTRFCLRLELVSGEARCTRHYYLGVSNNAVLLSLFSYQTDMMQMFGAVDDQDAFLRVSVETDRPLLRFQVRRYNGAAKREDAATFWMTSPSGGALQTEIAVEAMLLTDPRQASVDIPELTTQGVGTGRFRTPLSMHADGPWLIYPASSSPTQFRPFLHLGERSASIDAASEIHSLHAAARAYHPVTQPHVIAQQITHMAFDLDHSGWQYLADLKQHYHHLPLSVFEAWLALSRNPAALAIAVFRLEMDESFCARIRDELAVIWECIPLPQWAVTYGQFGTWLNSQGLPPALSASVLQNRRLMLPHVLESFDEGEMGRYLETSDAAALRRYPIEIILPCWYQQLRRTHESNDHWPTELGHLLREWLARQKLPPPVLTLSTTEFTDAVTILPIFMAYVTAGLETIDELKGNRSNVKFAIKMVSDFDRCSWYAPAHGLMVSYLLATGKT</sequence>
<dbReference type="OrthoDB" id="5494042at2"/>
<dbReference type="RefSeq" id="WP_143062312.1">
    <property type="nucleotide sequence ID" value="NZ_FNYE01000023.1"/>
</dbReference>
<gene>
    <name evidence="1" type="ORF">SAMN05192539_102322</name>
</gene>
<dbReference type="NCBIfam" id="NF038336">
    <property type="entry name" value="YjiT_fam"/>
    <property type="match status" value="1"/>
</dbReference>
<dbReference type="STRING" id="667676.SAMN05192539_102322"/>
<accession>A0A1H7CP62</accession>
<proteinExistence type="predicted"/>
<evidence type="ECO:0000313" key="1">
    <source>
        <dbReference type="EMBL" id="SEJ91014.1"/>
    </source>
</evidence>
<organism evidence="1 2">
    <name type="scientific">Paraburkholderia diazotrophica</name>
    <dbReference type="NCBI Taxonomy" id="667676"/>
    <lineage>
        <taxon>Bacteria</taxon>
        <taxon>Pseudomonadati</taxon>
        <taxon>Pseudomonadota</taxon>
        <taxon>Betaproteobacteria</taxon>
        <taxon>Burkholderiales</taxon>
        <taxon>Burkholderiaceae</taxon>
        <taxon>Paraburkholderia</taxon>
    </lineage>
</organism>
<keyword evidence="2" id="KW-1185">Reference proteome</keyword>
<dbReference type="InterPro" id="IPR047879">
    <property type="entry name" value="YjiT"/>
</dbReference>
<evidence type="ECO:0000313" key="2">
    <source>
        <dbReference type="Proteomes" id="UP000198866"/>
    </source>
</evidence>
<dbReference type="Proteomes" id="UP000198866">
    <property type="component" value="Unassembled WGS sequence"/>
</dbReference>